<name>A0A0C3B1H5_SERVB</name>
<protein>
    <recommendedName>
        <fullName evidence="1">Enoyl reductase (ER) domain-containing protein</fullName>
    </recommendedName>
</protein>
<evidence type="ECO:0000313" key="3">
    <source>
        <dbReference type="Proteomes" id="UP000054097"/>
    </source>
</evidence>
<dbReference type="SMART" id="SM00829">
    <property type="entry name" value="PKS_ER"/>
    <property type="match status" value="1"/>
</dbReference>
<dbReference type="Gene3D" id="3.90.180.10">
    <property type="entry name" value="Medium-chain alcohol dehydrogenases, catalytic domain"/>
    <property type="match status" value="1"/>
</dbReference>
<gene>
    <name evidence="2" type="ORF">M408DRAFT_328195</name>
</gene>
<dbReference type="EMBL" id="KN824284">
    <property type="protein sequence ID" value="KIM30660.1"/>
    <property type="molecule type" value="Genomic_DNA"/>
</dbReference>
<proteinExistence type="predicted"/>
<dbReference type="Gene3D" id="3.40.50.720">
    <property type="entry name" value="NAD(P)-binding Rossmann-like Domain"/>
    <property type="match status" value="1"/>
</dbReference>
<feature type="domain" description="Enoyl reductase (ER)" evidence="1">
    <location>
        <begin position="10"/>
        <end position="323"/>
    </location>
</feature>
<dbReference type="InterPro" id="IPR051397">
    <property type="entry name" value="Zn-ADH-like_protein"/>
</dbReference>
<dbReference type="CDD" id="cd08241">
    <property type="entry name" value="QOR1"/>
    <property type="match status" value="1"/>
</dbReference>
<dbReference type="SUPFAM" id="SSF50129">
    <property type="entry name" value="GroES-like"/>
    <property type="match status" value="1"/>
</dbReference>
<accession>A0A0C3B1H5</accession>
<reference evidence="3" key="2">
    <citation type="submission" date="2015-01" db="EMBL/GenBank/DDBJ databases">
        <title>Evolutionary Origins and Diversification of the Mycorrhizal Mutualists.</title>
        <authorList>
            <consortium name="DOE Joint Genome Institute"/>
            <consortium name="Mycorrhizal Genomics Consortium"/>
            <person name="Kohler A."/>
            <person name="Kuo A."/>
            <person name="Nagy L.G."/>
            <person name="Floudas D."/>
            <person name="Copeland A."/>
            <person name="Barry K.W."/>
            <person name="Cichocki N."/>
            <person name="Veneault-Fourrey C."/>
            <person name="LaButti K."/>
            <person name="Lindquist E.A."/>
            <person name="Lipzen A."/>
            <person name="Lundell T."/>
            <person name="Morin E."/>
            <person name="Murat C."/>
            <person name="Riley R."/>
            <person name="Ohm R."/>
            <person name="Sun H."/>
            <person name="Tunlid A."/>
            <person name="Henrissat B."/>
            <person name="Grigoriev I.V."/>
            <person name="Hibbett D.S."/>
            <person name="Martin F."/>
        </authorList>
    </citation>
    <scope>NUCLEOTIDE SEQUENCE [LARGE SCALE GENOMIC DNA]</scope>
    <source>
        <strain evidence="3">MAFF 305830</strain>
    </source>
</reference>
<organism evidence="2 3">
    <name type="scientific">Serendipita vermifera MAFF 305830</name>
    <dbReference type="NCBI Taxonomy" id="933852"/>
    <lineage>
        <taxon>Eukaryota</taxon>
        <taxon>Fungi</taxon>
        <taxon>Dikarya</taxon>
        <taxon>Basidiomycota</taxon>
        <taxon>Agaricomycotina</taxon>
        <taxon>Agaricomycetes</taxon>
        <taxon>Sebacinales</taxon>
        <taxon>Serendipitaceae</taxon>
        <taxon>Serendipita</taxon>
    </lineage>
</organism>
<dbReference type="InterPro" id="IPR002364">
    <property type="entry name" value="Quin_OxRdtase/zeta-crystal_CS"/>
</dbReference>
<dbReference type="PROSITE" id="PS01162">
    <property type="entry name" value="QOR_ZETA_CRYSTAL"/>
    <property type="match status" value="1"/>
</dbReference>
<dbReference type="GO" id="GO:0005739">
    <property type="term" value="C:mitochondrion"/>
    <property type="evidence" value="ECO:0007669"/>
    <property type="project" value="TreeGrafter"/>
</dbReference>
<dbReference type="InterPro" id="IPR011032">
    <property type="entry name" value="GroES-like_sf"/>
</dbReference>
<evidence type="ECO:0000259" key="1">
    <source>
        <dbReference type="SMART" id="SM00829"/>
    </source>
</evidence>
<dbReference type="OrthoDB" id="10257049at2759"/>
<dbReference type="InterPro" id="IPR020843">
    <property type="entry name" value="ER"/>
</dbReference>
<reference evidence="2 3" key="1">
    <citation type="submission" date="2014-04" db="EMBL/GenBank/DDBJ databases">
        <authorList>
            <consortium name="DOE Joint Genome Institute"/>
            <person name="Kuo A."/>
            <person name="Zuccaro A."/>
            <person name="Kohler A."/>
            <person name="Nagy L.G."/>
            <person name="Floudas D."/>
            <person name="Copeland A."/>
            <person name="Barry K.W."/>
            <person name="Cichocki N."/>
            <person name="Veneault-Fourrey C."/>
            <person name="LaButti K."/>
            <person name="Lindquist E.A."/>
            <person name="Lipzen A."/>
            <person name="Lundell T."/>
            <person name="Morin E."/>
            <person name="Murat C."/>
            <person name="Sun H."/>
            <person name="Tunlid A."/>
            <person name="Henrissat B."/>
            <person name="Grigoriev I.V."/>
            <person name="Hibbett D.S."/>
            <person name="Martin F."/>
            <person name="Nordberg H.P."/>
            <person name="Cantor M.N."/>
            <person name="Hua S.X."/>
        </authorList>
    </citation>
    <scope>NUCLEOTIDE SEQUENCE [LARGE SCALE GENOMIC DNA]</scope>
    <source>
        <strain evidence="2 3">MAFF 305830</strain>
    </source>
</reference>
<dbReference type="GO" id="GO:0008270">
    <property type="term" value="F:zinc ion binding"/>
    <property type="evidence" value="ECO:0007669"/>
    <property type="project" value="InterPro"/>
</dbReference>
<dbReference type="InterPro" id="IPR036291">
    <property type="entry name" value="NAD(P)-bd_dom_sf"/>
</dbReference>
<evidence type="ECO:0000313" key="2">
    <source>
        <dbReference type="EMBL" id="KIM30660.1"/>
    </source>
</evidence>
<dbReference type="PANTHER" id="PTHR43677:SF4">
    <property type="entry name" value="QUINONE OXIDOREDUCTASE-LIKE PROTEIN 2"/>
    <property type="match status" value="1"/>
</dbReference>
<dbReference type="STRING" id="933852.A0A0C3B1H5"/>
<dbReference type="SUPFAM" id="SSF51735">
    <property type="entry name" value="NAD(P)-binding Rossmann-fold domains"/>
    <property type="match status" value="1"/>
</dbReference>
<dbReference type="InterPro" id="IPR013149">
    <property type="entry name" value="ADH-like_C"/>
</dbReference>
<dbReference type="AlphaFoldDB" id="A0A0C3B1H5"/>
<dbReference type="Pfam" id="PF00107">
    <property type="entry name" value="ADH_zinc_N"/>
    <property type="match status" value="1"/>
</dbReference>
<keyword evidence="3" id="KW-1185">Reference proteome</keyword>
<dbReference type="HOGENOM" id="CLU_026673_3_1_1"/>
<dbReference type="Pfam" id="PF08240">
    <property type="entry name" value="ADH_N"/>
    <property type="match status" value="1"/>
</dbReference>
<dbReference type="InterPro" id="IPR013154">
    <property type="entry name" value="ADH-like_N"/>
</dbReference>
<dbReference type="PANTHER" id="PTHR43677">
    <property type="entry name" value="SHORT-CHAIN DEHYDROGENASE/REDUCTASE"/>
    <property type="match status" value="1"/>
</dbReference>
<sequence length="334" mass="36120">MRGFVVKEYAHPSKIELTTDAPEPTPADGQVLVDVYAALNFFDILQAQGKYQNQPPFPFILGAELAGRISANSPIPPGCPFKRGDRVFGAGQGSYADKIATDWRQLLPIPQALTFAQASGLFVTWPTSYEALTGRANLKAGEWCLVHAGAGGVGLCAIQIAKALGAKVIATASTDAKLAVCTTQGKADHVINYSQPGWQKEVLKLTGGKGVDVIYDPVGLIKDSLKCIAWKGRALVVGFAGGQIEKLPLNLVLLKNIAIVGVHWGRYRVADPKREKEVWSELFALLESGRIRPVVYDEKFTLEQVGEGLGALEKRKTWGKAVLTIREEDAQARL</sequence>
<dbReference type="GO" id="GO:0016491">
    <property type="term" value="F:oxidoreductase activity"/>
    <property type="evidence" value="ECO:0007669"/>
    <property type="project" value="InterPro"/>
</dbReference>
<dbReference type="Proteomes" id="UP000054097">
    <property type="component" value="Unassembled WGS sequence"/>
</dbReference>